<sequence>MNAFSTNPTFTNAQHNPAAIDPIGGFAGNTVTPFSYGTCPCHTAVERSRNLIGIQRSATLAVNERFATASAKANNIIWTGNAAELFRARLDRIRQASAALESDMDATERLARG</sequence>
<organism evidence="1 2">
    <name type="scientific">Bifidobacterium reuteri DSM 23975</name>
    <dbReference type="NCBI Taxonomy" id="1437610"/>
    <lineage>
        <taxon>Bacteria</taxon>
        <taxon>Bacillati</taxon>
        <taxon>Actinomycetota</taxon>
        <taxon>Actinomycetes</taxon>
        <taxon>Bifidobacteriales</taxon>
        <taxon>Bifidobacteriaceae</taxon>
        <taxon>Bifidobacterium</taxon>
    </lineage>
</organism>
<dbReference type="eggNOG" id="ENOG5031TDG">
    <property type="taxonomic scope" value="Bacteria"/>
</dbReference>
<dbReference type="OrthoDB" id="3233413at2"/>
<dbReference type="AlphaFoldDB" id="A0A087CR48"/>
<dbReference type="EMBL" id="JGZK01000006">
    <property type="protein sequence ID" value="KFI85748.1"/>
    <property type="molecule type" value="Genomic_DNA"/>
</dbReference>
<protein>
    <submittedName>
        <fullName evidence="1">Uncharacterized protein</fullName>
    </submittedName>
</protein>
<accession>A0A087CR48</accession>
<dbReference type="Proteomes" id="UP000028984">
    <property type="component" value="Unassembled WGS sequence"/>
</dbReference>
<dbReference type="RefSeq" id="WP_052382066.1">
    <property type="nucleotide sequence ID" value="NZ_JDUW01000002.1"/>
</dbReference>
<dbReference type="STRING" id="1437610.BREU_0926"/>
<gene>
    <name evidence="1" type="ORF">BREU_0926</name>
</gene>
<keyword evidence="2" id="KW-1185">Reference proteome</keyword>
<name>A0A087CR48_9BIFI</name>
<proteinExistence type="predicted"/>
<comment type="caution">
    <text evidence="1">The sequence shown here is derived from an EMBL/GenBank/DDBJ whole genome shotgun (WGS) entry which is preliminary data.</text>
</comment>
<reference evidence="1 2" key="1">
    <citation type="submission" date="2014-03" db="EMBL/GenBank/DDBJ databases">
        <title>Genomics of Bifidobacteria.</title>
        <authorList>
            <person name="Ventura M."/>
            <person name="Milani C."/>
            <person name="Lugli G.A."/>
        </authorList>
    </citation>
    <scope>NUCLEOTIDE SEQUENCE [LARGE SCALE GENOMIC DNA]</scope>
    <source>
        <strain evidence="1 2">DSM 23975</strain>
    </source>
</reference>
<evidence type="ECO:0000313" key="2">
    <source>
        <dbReference type="Proteomes" id="UP000028984"/>
    </source>
</evidence>
<evidence type="ECO:0000313" key="1">
    <source>
        <dbReference type="EMBL" id="KFI85748.1"/>
    </source>
</evidence>